<dbReference type="AlphaFoldDB" id="A0A0E9NIG0"/>
<feature type="transmembrane region" description="Helical" evidence="2">
    <location>
        <begin position="203"/>
        <end position="224"/>
    </location>
</feature>
<reference evidence="4 5" key="1">
    <citation type="journal article" date="2011" name="J. Gen. Appl. Microbiol.">
        <title>Draft genome sequencing of the enigmatic yeast Saitoella complicata.</title>
        <authorList>
            <person name="Nishida H."/>
            <person name="Hamamoto M."/>
            <person name="Sugiyama J."/>
        </authorList>
    </citation>
    <scope>NUCLEOTIDE SEQUENCE [LARGE SCALE GENOMIC DNA]</scope>
    <source>
        <strain evidence="4 5">NRRL Y-17804</strain>
    </source>
</reference>
<dbReference type="Pfam" id="PF04083">
    <property type="entry name" value="Abhydro_lipase"/>
    <property type="match status" value="1"/>
</dbReference>
<keyword evidence="5" id="KW-1185">Reference proteome</keyword>
<feature type="domain" description="Partial AB-hydrolase lipase" evidence="3">
    <location>
        <begin position="277"/>
        <end position="344"/>
    </location>
</feature>
<dbReference type="GO" id="GO:0006629">
    <property type="term" value="P:lipid metabolic process"/>
    <property type="evidence" value="ECO:0007669"/>
    <property type="project" value="InterPro"/>
</dbReference>
<dbReference type="InterPro" id="IPR006693">
    <property type="entry name" value="AB_hydrolase_lipase"/>
</dbReference>
<comment type="caution">
    <text evidence="4">The sequence shown here is derived from an EMBL/GenBank/DDBJ whole genome shotgun (WGS) entry which is preliminary data.</text>
</comment>
<feature type="compositionally biased region" description="Basic and acidic residues" evidence="1">
    <location>
        <begin position="655"/>
        <end position="667"/>
    </location>
</feature>
<organism evidence="4 5">
    <name type="scientific">Saitoella complicata (strain BCRC 22490 / CBS 7301 / JCM 7358 / NBRC 10748 / NRRL Y-17804)</name>
    <dbReference type="NCBI Taxonomy" id="698492"/>
    <lineage>
        <taxon>Eukaryota</taxon>
        <taxon>Fungi</taxon>
        <taxon>Dikarya</taxon>
        <taxon>Ascomycota</taxon>
        <taxon>Taphrinomycotina</taxon>
        <taxon>Taphrinomycotina incertae sedis</taxon>
        <taxon>Saitoella</taxon>
    </lineage>
</organism>
<evidence type="ECO:0000256" key="1">
    <source>
        <dbReference type="SAM" id="MobiDB-lite"/>
    </source>
</evidence>
<feature type="transmembrane region" description="Helical" evidence="2">
    <location>
        <begin position="498"/>
        <end position="517"/>
    </location>
</feature>
<accession>A0A0E9NIG0</accession>
<feature type="region of interest" description="Disordered" evidence="1">
    <location>
        <begin position="136"/>
        <end position="169"/>
    </location>
</feature>
<name>A0A0E9NIG0_SAICN</name>
<evidence type="ECO:0000313" key="4">
    <source>
        <dbReference type="EMBL" id="GAO49634.1"/>
    </source>
</evidence>
<dbReference type="InterPro" id="IPR029058">
    <property type="entry name" value="AB_hydrolase_fold"/>
</dbReference>
<protein>
    <recommendedName>
        <fullName evidence="3">Partial AB-hydrolase lipase domain-containing protein</fullName>
    </recommendedName>
</protein>
<feature type="transmembrane region" description="Helical" evidence="2">
    <location>
        <begin position="466"/>
        <end position="486"/>
    </location>
</feature>
<dbReference type="Gene3D" id="3.40.50.1820">
    <property type="entry name" value="alpha/beta hydrolase"/>
    <property type="match status" value="1"/>
</dbReference>
<feature type="region of interest" description="Disordered" evidence="1">
    <location>
        <begin position="655"/>
        <end position="705"/>
    </location>
</feature>
<proteinExistence type="predicted"/>
<dbReference type="EMBL" id="BACD03000024">
    <property type="protein sequence ID" value="GAO49634.1"/>
    <property type="molecule type" value="Genomic_DNA"/>
</dbReference>
<keyword evidence="2" id="KW-1133">Transmembrane helix</keyword>
<feature type="region of interest" description="Disordered" evidence="1">
    <location>
        <begin position="1"/>
        <end position="116"/>
    </location>
</feature>
<keyword evidence="2" id="KW-0472">Membrane</keyword>
<feature type="compositionally biased region" description="Polar residues" evidence="1">
    <location>
        <begin position="148"/>
        <end position="160"/>
    </location>
</feature>
<dbReference type="STRING" id="698492.A0A0E9NIG0"/>
<dbReference type="SUPFAM" id="SSF53474">
    <property type="entry name" value="alpha/beta-Hydrolases"/>
    <property type="match status" value="1"/>
</dbReference>
<feature type="compositionally biased region" description="Basic and acidic residues" evidence="1">
    <location>
        <begin position="19"/>
        <end position="54"/>
    </location>
</feature>
<evidence type="ECO:0000259" key="3">
    <source>
        <dbReference type="Pfam" id="PF04083"/>
    </source>
</evidence>
<feature type="compositionally biased region" description="Basic and acidic residues" evidence="1">
    <location>
        <begin position="682"/>
        <end position="697"/>
    </location>
</feature>
<gene>
    <name evidence="4" type="ORF">G7K_3783-t1</name>
</gene>
<reference evidence="4 5" key="2">
    <citation type="journal article" date="2014" name="J. Gen. Appl. Microbiol.">
        <title>The early diverging ascomycetous budding yeast Saitoella complicata has three histone deacetylases belonging to the Clr6, Hos2, and Rpd3 lineages.</title>
        <authorList>
            <person name="Nishida H."/>
            <person name="Matsumoto T."/>
            <person name="Kondo S."/>
            <person name="Hamamoto M."/>
            <person name="Yoshikawa H."/>
        </authorList>
    </citation>
    <scope>NUCLEOTIDE SEQUENCE [LARGE SCALE GENOMIC DNA]</scope>
    <source>
        <strain evidence="4 5">NRRL Y-17804</strain>
    </source>
</reference>
<dbReference type="Proteomes" id="UP000033140">
    <property type="component" value="Unassembled WGS sequence"/>
</dbReference>
<evidence type="ECO:0000256" key="2">
    <source>
        <dbReference type="SAM" id="Phobius"/>
    </source>
</evidence>
<dbReference type="PANTHER" id="PTHR11005">
    <property type="entry name" value="LYSOSOMAL ACID LIPASE-RELATED"/>
    <property type="match status" value="1"/>
</dbReference>
<keyword evidence="2" id="KW-0812">Transmembrane</keyword>
<sequence>MHLSTTNPLEEESDAPTTDDYKAAARAEADLARREEEEGERQQQQKDRLKRRDSGVQAADNNGKHEGNDQDDDDNESTGTQESELDPMSVRAQYTHDSDGNPYPAAGRSTAKSHSVLQSLHDKVTHLRHGLTQGHIPLTDLERGQTPDAAQSSGRGQQGENIDGQPQAGEQTNVQHAPAFTNPLFPPLPLYGPPSFLRSLQVGFFRCIGLFLSLMFLMCVVLGAEVTHIPVTARRLYNLALGRDPDMNRPFIELERRRMKERKENGRVNAKITRDVGYYARMVGLDCAEETCVTDDGFVLHLHHIIDPNPPPHLLSERLDHEKKRYPVLLLHGLLQAGGSFCTNDEDSLAFWLCKQGYDVWVGNNRCWFNPQHVVLKYGDPRMWAWNIRQMGTLDLPAMVRHIGTKTRTEKVGLVAHSQGTTQTFVALAREQVPGLGNQISVFCALAPAVYAGPLISRAQFKFMRILSPSMFRIFFGIHAFIPFMVWMNKLLVGRARFLGVLYGYLGYLVFAFLFGWSDRRWDRGLRSRFFAFAPCYVSAESMRWWMGRDGFAKHKCILEDGEGEGWYGESMPPVAMWHGGADRLVDSRSLQRRMKKEEHVKVVRDVVIDEYEHLDVIWAVDMIEKVGKGVRDAIWETVEGDGWVCPIGCKEEDRGKSVKREGERYGEIAPGGGRGRRRSTRTNDEQKEDEGRKRTGEMGNADEE</sequence>
<reference evidence="4 5" key="3">
    <citation type="journal article" date="2015" name="Genome Announc.">
        <title>Draft Genome Sequence of the Archiascomycetous Yeast Saitoella complicata.</title>
        <authorList>
            <person name="Yamauchi K."/>
            <person name="Kondo S."/>
            <person name="Hamamoto M."/>
            <person name="Takahashi Y."/>
            <person name="Ogura Y."/>
            <person name="Hayashi T."/>
            <person name="Nishida H."/>
        </authorList>
    </citation>
    <scope>NUCLEOTIDE SEQUENCE [LARGE SCALE GENOMIC DNA]</scope>
    <source>
        <strain evidence="4 5">NRRL Y-17804</strain>
    </source>
</reference>
<evidence type="ECO:0000313" key="5">
    <source>
        <dbReference type="Proteomes" id="UP000033140"/>
    </source>
</evidence>